<dbReference type="SUPFAM" id="SSF54427">
    <property type="entry name" value="NTF2-like"/>
    <property type="match status" value="1"/>
</dbReference>
<dbReference type="Gene3D" id="3.10.450.50">
    <property type="match status" value="1"/>
</dbReference>
<dbReference type="GO" id="GO:0003677">
    <property type="term" value="F:DNA binding"/>
    <property type="evidence" value="ECO:0007669"/>
    <property type="project" value="InterPro"/>
</dbReference>
<dbReference type="PANTHER" id="PTHR43133">
    <property type="entry name" value="RNA POLYMERASE ECF-TYPE SIGMA FACTO"/>
    <property type="match status" value="1"/>
</dbReference>
<accession>A0A6J4VA76</accession>
<dbReference type="SUPFAM" id="SSF88946">
    <property type="entry name" value="Sigma2 domain of RNA polymerase sigma factors"/>
    <property type="match status" value="1"/>
</dbReference>
<organism evidence="9">
    <name type="scientific">uncultured Thermomicrobiales bacterium</name>
    <dbReference type="NCBI Taxonomy" id="1645740"/>
    <lineage>
        <taxon>Bacteria</taxon>
        <taxon>Pseudomonadati</taxon>
        <taxon>Thermomicrobiota</taxon>
        <taxon>Thermomicrobia</taxon>
        <taxon>Thermomicrobiales</taxon>
        <taxon>environmental samples</taxon>
    </lineage>
</organism>
<name>A0A6J4VA76_9BACT</name>
<comment type="subunit">
    <text evidence="2">Interacts transiently with the RNA polymerase catalytic core formed by RpoA, RpoB, RpoC and RpoZ (2 alpha, 1 beta, 1 beta' and 1 omega subunit) to form the RNA polymerase holoenzyme that can initiate transcription.</text>
</comment>
<dbReference type="InterPro" id="IPR013325">
    <property type="entry name" value="RNA_pol_sigma_r2"/>
</dbReference>
<feature type="domain" description="RNA polymerase sigma-70 region 2" evidence="6">
    <location>
        <begin position="31"/>
        <end position="92"/>
    </location>
</feature>
<evidence type="ECO:0000256" key="5">
    <source>
        <dbReference type="ARBA" id="ARBA00023163"/>
    </source>
</evidence>
<evidence type="ECO:0000259" key="8">
    <source>
        <dbReference type="Pfam" id="PF12680"/>
    </source>
</evidence>
<sequence length="357" mass="39382">MTPTPSSRSRALEAALVAAARAGDEAAFEQLVAPHRRELLVHGYRMLGSVQDAEDALQDALLRAWRGLAGFEARSSVRTWLYRITTNACIRAGQRRPKRLVSMDRHPAFHDVWQVGEVNPELAWLEPIPGSLVARAGTSADPAARYEARESVELAFVAALQHLPAAQRAVLILRDVLAFPAGEVAALLDTTVASVNSALQRARAALEHRVRGESQQAILRELGEQRQRELVSSFIAAWERADVPALLDMLVEDARFTMPPLPAWFQGRADIGRFIGERCFATRWRMLPTSANGQLALACYQEKPDTPVYPLSAINVLTLRGDRIVEITGFIDPVRYPHFTLPPHLPPQAPPPGDLPT</sequence>
<protein>
    <submittedName>
        <fullName evidence="9">RNA polymerase sigma-70 factor</fullName>
    </submittedName>
</protein>
<dbReference type="InterPro" id="IPR014284">
    <property type="entry name" value="RNA_pol_sigma-70_dom"/>
</dbReference>
<evidence type="ECO:0000259" key="7">
    <source>
        <dbReference type="Pfam" id="PF08281"/>
    </source>
</evidence>
<proteinExistence type="inferred from homology"/>
<evidence type="ECO:0000256" key="4">
    <source>
        <dbReference type="ARBA" id="ARBA00023082"/>
    </source>
</evidence>
<evidence type="ECO:0000256" key="1">
    <source>
        <dbReference type="ARBA" id="ARBA00010641"/>
    </source>
</evidence>
<evidence type="ECO:0000313" key="9">
    <source>
        <dbReference type="EMBL" id="CAA9573198.1"/>
    </source>
</evidence>
<dbReference type="InterPro" id="IPR013249">
    <property type="entry name" value="RNA_pol_sigma70_r4_t2"/>
</dbReference>
<dbReference type="Gene3D" id="1.10.1740.10">
    <property type="match status" value="1"/>
</dbReference>
<keyword evidence="5" id="KW-0804">Transcription</keyword>
<keyword evidence="4" id="KW-0731">Sigma factor</keyword>
<dbReference type="GO" id="GO:0006352">
    <property type="term" value="P:DNA-templated transcription initiation"/>
    <property type="evidence" value="ECO:0007669"/>
    <property type="project" value="InterPro"/>
</dbReference>
<dbReference type="SUPFAM" id="SSF88659">
    <property type="entry name" value="Sigma3 and sigma4 domains of RNA polymerase sigma factors"/>
    <property type="match status" value="1"/>
</dbReference>
<dbReference type="InterPro" id="IPR013324">
    <property type="entry name" value="RNA_pol_sigma_r3/r4-like"/>
</dbReference>
<dbReference type="GO" id="GO:0016987">
    <property type="term" value="F:sigma factor activity"/>
    <property type="evidence" value="ECO:0007669"/>
    <property type="project" value="UniProtKB-KW"/>
</dbReference>
<dbReference type="Pfam" id="PF12680">
    <property type="entry name" value="SnoaL_2"/>
    <property type="match status" value="1"/>
</dbReference>
<evidence type="ECO:0000259" key="6">
    <source>
        <dbReference type="Pfam" id="PF04542"/>
    </source>
</evidence>
<dbReference type="InterPro" id="IPR032710">
    <property type="entry name" value="NTF2-like_dom_sf"/>
</dbReference>
<feature type="domain" description="SnoaL-like" evidence="8">
    <location>
        <begin position="232"/>
        <end position="327"/>
    </location>
</feature>
<comment type="similarity">
    <text evidence="1">Belongs to the sigma-70 factor family. ECF subfamily.</text>
</comment>
<dbReference type="InterPro" id="IPR014305">
    <property type="entry name" value="RNA_pol_sigma-G_actinobac"/>
</dbReference>
<dbReference type="InterPro" id="IPR037401">
    <property type="entry name" value="SnoaL-like"/>
</dbReference>
<dbReference type="NCBIfam" id="NF006089">
    <property type="entry name" value="PRK08241.1"/>
    <property type="match status" value="1"/>
</dbReference>
<evidence type="ECO:0000256" key="3">
    <source>
        <dbReference type="ARBA" id="ARBA00023015"/>
    </source>
</evidence>
<dbReference type="NCBIfam" id="TIGR02960">
    <property type="entry name" value="SigX5"/>
    <property type="match status" value="1"/>
</dbReference>
<gene>
    <name evidence="9" type="ORF">AVDCRST_MAG87-2629</name>
</gene>
<dbReference type="InterPro" id="IPR036388">
    <property type="entry name" value="WH-like_DNA-bd_sf"/>
</dbReference>
<keyword evidence="3" id="KW-0805">Transcription regulation</keyword>
<reference evidence="9" key="1">
    <citation type="submission" date="2020-02" db="EMBL/GenBank/DDBJ databases">
        <authorList>
            <person name="Meier V. D."/>
        </authorList>
    </citation>
    <scope>NUCLEOTIDE SEQUENCE</scope>
    <source>
        <strain evidence="9">AVDCRST_MAG87</strain>
    </source>
</reference>
<dbReference type="InterPro" id="IPR039425">
    <property type="entry name" value="RNA_pol_sigma-70-like"/>
</dbReference>
<evidence type="ECO:0000256" key="2">
    <source>
        <dbReference type="ARBA" id="ARBA00011344"/>
    </source>
</evidence>
<dbReference type="Pfam" id="PF08281">
    <property type="entry name" value="Sigma70_r4_2"/>
    <property type="match status" value="1"/>
</dbReference>
<feature type="domain" description="RNA polymerase sigma factor 70 region 4 type 2" evidence="7">
    <location>
        <begin position="155"/>
        <end position="206"/>
    </location>
</feature>
<dbReference type="NCBIfam" id="TIGR02937">
    <property type="entry name" value="sigma70-ECF"/>
    <property type="match status" value="1"/>
</dbReference>
<dbReference type="InterPro" id="IPR007627">
    <property type="entry name" value="RNA_pol_sigma70_r2"/>
</dbReference>
<dbReference type="EMBL" id="CADCWJ010000572">
    <property type="protein sequence ID" value="CAA9573198.1"/>
    <property type="molecule type" value="Genomic_DNA"/>
</dbReference>
<dbReference type="Gene3D" id="1.10.10.10">
    <property type="entry name" value="Winged helix-like DNA-binding domain superfamily/Winged helix DNA-binding domain"/>
    <property type="match status" value="1"/>
</dbReference>
<dbReference type="PANTHER" id="PTHR43133:SF65">
    <property type="entry name" value="ECF RNA POLYMERASE SIGMA FACTOR SIGG"/>
    <property type="match status" value="1"/>
</dbReference>
<dbReference type="AlphaFoldDB" id="A0A6J4VA76"/>
<dbReference type="Pfam" id="PF04542">
    <property type="entry name" value="Sigma70_r2"/>
    <property type="match status" value="1"/>
</dbReference>